<dbReference type="SUPFAM" id="SSF51735">
    <property type="entry name" value="NAD(P)-binding Rossmann-fold domains"/>
    <property type="match status" value="1"/>
</dbReference>
<feature type="domain" description="GFO/IDH/MocA-like oxidoreductase" evidence="3">
    <location>
        <begin position="196"/>
        <end position="310"/>
    </location>
</feature>
<dbReference type="Proteomes" id="UP000199532">
    <property type="component" value="Unassembled WGS sequence"/>
</dbReference>
<keyword evidence="1" id="KW-0560">Oxidoreductase</keyword>
<evidence type="ECO:0000256" key="1">
    <source>
        <dbReference type="ARBA" id="ARBA00023002"/>
    </source>
</evidence>
<dbReference type="GO" id="GO:0016491">
    <property type="term" value="F:oxidoreductase activity"/>
    <property type="evidence" value="ECO:0007669"/>
    <property type="project" value="UniProtKB-KW"/>
</dbReference>
<dbReference type="Pfam" id="PF01408">
    <property type="entry name" value="GFO_IDH_MocA"/>
    <property type="match status" value="1"/>
</dbReference>
<dbReference type="AlphaFoldDB" id="A0A1H6QI70"/>
<accession>A0A1H6QI70</accession>
<dbReference type="EMBL" id="FNXY01000001">
    <property type="protein sequence ID" value="SEI40654.1"/>
    <property type="molecule type" value="Genomic_DNA"/>
</dbReference>
<evidence type="ECO:0000313" key="5">
    <source>
        <dbReference type="Proteomes" id="UP000199532"/>
    </source>
</evidence>
<dbReference type="Pfam" id="PF22725">
    <property type="entry name" value="GFO_IDH_MocA_C3"/>
    <property type="match status" value="1"/>
</dbReference>
<dbReference type="InterPro" id="IPR050463">
    <property type="entry name" value="Gfo/Idh/MocA_oxidrdct_glycsds"/>
</dbReference>
<dbReference type="SUPFAM" id="SSF55347">
    <property type="entry name" value="Glyceraldehyde-3-phosphate dehydrogenase-like, C-terminal domain"/>
    <property type="match status" value="1"/>
</dbReference>
<dbReference type="Gene3D" id="3.30.360.10">
    <property type="entry name" value="Dihydrodipicolinate Reductase, domain 2"/>
    <property type="match status" value="1"/>
</dbReference>
<organism evidence="4 5">
    <name type="scientific">Dyadobacter koreensis</name>
    <dbReference type="NCBI Taxonomy" id="408657"/>
    <lineage>
        <taxon>Bacteria</taxon>
        <taxon>Pseudomonadati</taxon>
        <taxon>Bacteroidota</taxon>
        <taxon>Cytophagia</taxon>
        <taxon>Cytophagales</taxon>
        <taxon>Spirosomataceae</taxon>
        <taxon>Dyadobacter</taxon>
    </lineage>
</organism>
<dbReference type="InterPro" id="IPR000683">
    <property type="entry name" value="Gfo/Idh/MocA-like_OxRdtase_N"/>
</dbReference>
<dbReference type="PANTHER" id="PTHR43818">
    <property type="entry name" value="BCDNA.GH03377"/>
    <property type="match status" value="1"/>
</dbReference>
<keyword evidence="5" id="KW-1185">Reference proteome</keyword>
<dbReference type="PROSITE" id="PS51318">
    <property type="entry name" value="TAT"/>
    <property type="match status" value="1"/>
</dbReference>
<proteinExistence type="predicted"/>
<dbReference type="PRINTS" id="PR01775">
    <property type="entry name" value="GLFROXRDTASE"/>
</dbReference>
<dbReference type="InterPro" id="IPR055170">
    <property type="entry name" value="GFO_IDH_MocA-like_dom"/>
</dbReference>
<dbReference type="PANTHER" id="PTHR43818:SF11">
    <property type="entry name" value="BCDNA.GH03377"/>
    <property type="match status" value="1"/>
</dbReference>
<protein>
    <submittedName>
        <fullName evidence="4">Glucose-fructose oxidoreductase</fullName>
    </submittedName>
</protein>
<sequence>MSRIADFGYCFGKRVFSISKNLVMHIERRDFLSTLTMASAATLFSGNPLLASLAPKKEKLGIALVGLGYYSTDLLAPALQLTEKCYLAGIVTGTPEKAQTWKAKYKIPEKNIYNYQNFDKIADNPDIDIVYVVLPPSMHREFVVRAAKAGKHVFCEKPMAPSVADCEAMISACKTNKVKLAIGYRCQHDPNIQAYMKVAKEKKFGKVMMVNSAAGYLDNRTTHWKQNKKLGGGVMGDMGVYALQGARLATGEEPVSVTALASTTRPQIYNQVEETMMFMLDFPSGARAACQTSFGINMNHLQINYEKGWLKMEPHSGYSGNKGSMSDGTIINYPIQNQQAKQMDEDCLAIISGSELIAPGEEGLRDIRVVEAIYKSVETGKNVKI</sequence>
<evidence type="ECO:0000259" key="3">
    <source>
        <dbReference type="Pfam" id="PF22725"/>
    </source>
</evidence>
<feature type="domain" description="Gfo/Idh/MocA-like oxidoreductase N-terminal" evidence="2">
    <location>
        <begin position="61"/>
        <end position="184"/>
    </location>
</feature>
<dbReference type="GO" id="GO:0000166">
    <property type="term" value="F:nucleotide binding"/>
    <property type="evidence" value="ECO:0007669"/>
    <property type="project" value="InterPro"/>
</dbReference>
<reference evidence="4 5" key="1">
    <citation type="submission" date="2016-10" db="EMBL/GenBank/DDBJ databases">
        <authorList>
            <person name="de Groot N.N."/>
        </authorList>
    </citation>
    <scope>NUCLEOTIDE SEQUENCE [LARGE SCALE GENOMIC DNA]</scope>
    <source>
        <strain evidence="4 5">DSM 19938</strain>
    </source>
</reference>
<evidence type="ECO:0000313" key="4">
    <source>
        <dbReference type="EMBL" id="SEI40654.1"/>
    </source>
</evidence>
<gene>
    <name evidence="4" type="ORF">SAMN04487995_0450</name>
</gene>
<evidence type="ECO:0000259" key="2">
    <source>
        <dbReference type="Pfam" id="PF01408"/>
    </source>
</evidence>
<name>A0A1H6QI70_9BACT</name>
<dbReference type="InterPro" id="IPR036291">
    <property type="entry name" value="NAD(P)-bd_dom_sf"/>
</dbReference>
<dbReference type="InterPro" id="IPR006311">
    <property type="entry name" value="TAT_signal"/>
</dbReference>
<dbReference type="InterPro" id="IPR008354">
    <property type="entry name" value="Glc-Fru_OxRdtase_bac"/>
</dbReference>
<dbReference type="Gene3D" id="3.40.50.720">
    <property type="entry name" value="NAD(P)-binding Rossmann-like Domain"/>
    <property type="match status" value="1"/>
</dbReference>
<dbReference type="STRING" id="408657.SAMN04487995_0450"/>